<sequence length="123" mass="13050">MSGWTSAGTHLWKASVSSTHVPVLALFDGTQLLDVGREFDANENGGWRFEDGSAAPSTLTLAPFQAVAAGARGARRRRPCGSRPSFRSTSAVCASRKASPDTPMPEAARAPRAEVTPNRSSRH</sequence>
<evidence type="ECO:0000313" key="2">
    <source>
        <dbReference type="EMBL" id="AEI61940.1"/>
    </source>
</evidence>
<dbReference type="HOGENOM" id="CLU_2012796_0_0_7"/>
<name>F8C764_MYXFH</name>
<dbReference type="KEGG" id="mfu:LILAB_00020"/>
<feature type="region of interest" description="Disordered" evidence="1">
    <location>
        <begin position="70"/>
        <end position="123"/>
    </location>
</feature>
<protein>
    <submittedName>
        <fullName evidence="2">Uncharacterized protein</fullName>
    </submittedName>
</protein>
<feature type="compositionally biased region" description="Low complexity" evidence="1">
    <location>
        <begin position="105"/>
        <end position="114"/>
    </location>
</feature>
<evidence type="ECO:0000313" key="3">
    <source>
        <dbReference type="Proteomes" id="UP000000488"/>
    </source>
</evidence>
<evidence type="ECO:0000256" key="1">
    <source>
        <dbReference type="SAM" id="MobiDB-lite"/>
    </source>
</evidence>
<reference evidence="2 3" key="1">
    <citation type="journal article" date="2011" name="J. Bacteriol.">
        <title>Genome sequence of the halotolerant marine bacterium Myxococcus fulvus HW-1.</title>
        <authorList>
            <person name="Li Z.F."/>
            <person name="Li X."/>
            <person name="Liu H."/>
            <person name="Liu X."/>
            <person name="Han K."/>
            <person name="Wu Z.H."/>
            <person name="Hu W."/>
            <person name="Li F.F."/>
            <person name="Li Y.Z."/>
        </authorList>
    </citation>
    <scope>NUCLEOTIDE SEQUENCE [LARGE SCALE GENOMIC DNA]</scope>
    <source>
        <strain evidence="3">ATCC BAA-855 / HW-1</strain>
    </source>
</reference>
<dbReference type="EMBL" id="CP002830">
    <property type="protein sequence ID" value="AEI61940.1"/>
    <property type="molecule type" value="Genomic_DNA"/>
</dbReference>
<dbReference type="AlphaFoldDB" id="F8C764"/>
<gene>
    <name evidence="2" type="ordered locus">LILAB_00020</name>
</gene>
<proteinExistence type="predicted"/>
<accession>F8C764</accession>
<dbReference type="Proteomes" id="UP000000488">
    <property type="component" value="Chromosome"/>
</dbReference>
<organism evidence="2 3">
    <name type="scientific">Myxococcus fulvus (strain ATCC BAA-855 / HW-1)</name>
    <dbReference type="NCBI Taxonomy" id="483219"/>
    <lineage>
        <taxon>Bacteria</taxon>
        <taxon>Pseudomonadati</taxon>
        <taxon>Myxococcota</taxon>
        <taxon>Myxococcia</taxon>
        <taxon>Myxococcales</taxon>
        <taxon>Cystobacterineae</taxon>
        <taxon>Myxococcaceae</taxon>
        <taxon>Myxococcus</taxon>
    </lineage>
</organism>